<feature type="domain" description="Transglutaminase-like" evidence="1">
    <location>
        <begin position="172"/>
        <end position="249"/>
    </location>
</feature>
<dbReference type="Proteomes" id="UP000515369">
    <property type="component" value="Chromosome"/>
</dbReference>
<dbReference type="SMART" id="SM00460">
    <property type="entry name" value="TGc"/>
    <property type="match status" value="1"/>
</dbReference>
<dbReference type="InterPro" id="IPR038765">
    <property type="entry name" value="Papain-like_cys_pep_sf"/>
</dbReference>
<gene>
    <name evidence="2" type="ORF">H3H32_16775</name>
</gene>
<dbReference type="InterPro" id="IPR002931">
    <property type="entry name" value="Transglutaminase-like"/>
</dbReference>
<proteinExistence type="predicted"/>
<protein>
    <submittedName>
        <fullName evidence="2">Transglutaminase family protein</fullName>
    </submittedName>
</protein>
<dbReference type="PANTHER" id="PTHR33490:SF1">
    <property type="entry name" value="SLL1233 PROTEIN"/>
    <property type="match status" value="1"/>
</dbReference>
<reference evidence="2 3" key="1">
    <citation type="submission" date="2020-07" db="EMBL/GenBank/DDBJ databases">
        <title>Spirosoma foliorum sp. nov., isolated from the leaves on the Nejang mountain Korea, Republic of.</title>
        <authorList>
            <person name="Ho H."/>
            <person name="Lee Y.-J."/>
            <person name="Nurcahyanto D.-A."/>
            <person name="Kim S.-G."/>
        </authorList>
    </citation>
    <scope>NUCLEOTIDE SEQUENCE [LARGE SCALE GENOMIC DNA]</scope>
    <source>
        <strain evidence="2 3">PL0136</strain>
    </source>
</reference>
<dbReference type="EMBL" id="CP059732">
    <property type="protein sequence ID" value="QMW06422.1"/>
    <property type="molecule type" value="Genomic_DNA"/>
</dbReference>
<accession>A0A7G5H5N0</accession>
<dbReference type="AlphaFoldDB" id="A0A7G5H5N0"/>
<name>A0A7G5H5N0_9BACT</name>
<evidence type="ECO:0000313" key="3">
    <source>
        <dbReference type="Proteomes" id="UP000515369"/>
    </source>
</evidence>
<sequence length="295" mass="33088">MAVRVAIHHHTQYDYDRAVFLSPHFIRLKPAAHCPAIIESYSLTIRPTNHTLHWQQDPFGNFIARVDFWESMQLMSIDVEIVATLAPVNPFDFFLDTYANSFPFVYEDQLKKDLIPYLETEEQGPYLSQWLQKIDRSKQNTIDFLINLNKQVNQDIAYSIRMEPGVQTPDETLKLAIGSCRDSGWLLVQILRNLGLAARFVSGYLAQVGLEKTKEANSDNPEERNLLALHAWAEVYIPGAGWIGLDPTSGMLATEGHIPLACTSNPASAAPLTGTAGLAETVLTYTNTLTRLPDE</sequence>
<evidence type="ECO:0000259" key="1">
    <source>
        <dbReference type="SMART" id="SM00460"/>
    </source>
</evidence>
<dbReference type="Pfam" id="PF08379">
    <property type="entry name" value="Bact_transglu_N"/>
    <property type="match status" value="1"/>
</dbReference>
<dbReference type="PANTHER" id="PTHR33490">
    <property type="entry name" value="BLR5614 PROTEIN-RELATED"/>
    <property type="match status" value="1"/>
</dbReference>
<dbReference type="InterPro" id="IPR013589">
    <property type="entry name" value="Bac_transglu_N"/>
</dbReference>
<dbReference type="Gene3D" id="3.10.620.30">
    <property type="match status" value="1"/>
</dbReference>
<dbReference type="RefSeq" id="WP_182463791.1">
    <property type="nucleotide sequence ID" value="NZ_CP059732.1"/>
</dbReference>
<keyword evidence="3" id="KW-1185">Reference proteome</keyword>
<dbReference type="SUPFAM" id="SSF54001">
    <property type="entry name" value="Cysteine proteinases"/>
    <property type="match status" value="1"/>
</dbReference>
<organism evidence="2 3">
    <name type="scientific">Spirosoma foliorum</name>
    <dbReference type="NCBI Taxonomy" id="2710596"/>
    <lineage>
        <taxon>Bacteria</taxon>
        <taxon>Pseudomonadati</taxon>
        <taxon>Bacteroidota</taxon>
        <taxon>Cytophagia</taxon>
        <taxon>Cytophagales</taxon>
        <taxon>Cytophagaceae</taxon>
        <taxon>Spirosoma</taxon>
    </lineage>
</organism>
<dbReference type="Pfam" id="PF01841">
    <property type="entry name" value="Transglut_core"/>
    <property type="match status" value="1"/>
</dbReference>
<evidence type="ECO:0000313" key="2">
    <source>
        <dbReference type="EMBL" id="QMW06422.1"/>
    </source>
</evidence>
<dbReference type="KEGG" id="sfol:H3H32_16775"/>